<dbReference type="InterPro" id="IPR026444">
    <property type="entry name" value="Secre_tail"/>
</dbReference>
<dbReference type="SUPFAM" id="SSF69318">
    <property type="entry name" value="Integrin alpha N-terminal domain"/>
    <property type="match status" value="1"/>
</dbReference>
<protein>
    <recommendedName>
        <fullName evidence="2">Secretion system C-terminal sorting domain-containing protein</fullName>
    </recommendedName>
</protein>
<dbReference type="Pfam" id="PF18962">
    <property type="entry name" value="Por_Secre_tail"/>
    <property type="match status" value="1"/>
</dbReference>
<gene>
    <name evidence="3" type="ORF">GCM10010832_18110</name>
</gene>
<accession>A0ABQ1SIQ9</accession>
<comment type="caution">
    <text evidence="3">The sequence shown here is derived from an EMBL/GenBank/DDBJ whole genome shotgun (WGS) entry which is preliminary data.</text>
</comment>
<dbReference type="PANTHER" id="PTHR44103">
    <property type="entry name" value="PROPROTEIN CONVERTASE P"/>
    <property type="match status" value="1"/>
</dbReference>
<name>A0ABQ1SIQ9_9FLAO</name>
<dbReference type="Gene3D" id="2.130.10.130">
    <property type="entry name" value="Integrin alpha, N-terminal"/>
    <property type="match status" value="1"/>
</dbReference>
<evidence type="ECO:0000313" key="3">
    <source>
        <dbReference type="EMBL" id="GGE38231.1"/>
    </source>
</evidence>
<keyword evidence="1" id="KW-0732">Signal</keyword>
<evidence type="ECO:0000256" key="1">
    <source>
        <dbReference type="ARBA" id="ARBA00022729"/>
    </source>
</evidence>
<sequence length="951" mass="102827">MSYTVQAQIQFEEVLGTPFDGVVFSSIAFADIDGDGDQDVLITGKNANNQNIAKLYTNNGSGGYTEVTGTPFDGVQRGSIAFTDIDGDIDQDVLITGLDESNQRIAKLYTNDGSGGYTEVSGTPFEGVSNGSIAFVDIDGDSDQDVLITGQKANSQDIAKLYTNDGSGGYTEVTGTPFEGVSNGSIAFTDIDGDIDQDLLITGLTNNGPIAKLYTNNGSGGFTELTGTPFDSVWFSSIAFADIDGDIDQDLLITGITINQTIQPIAKLYTNDSSGGYTEVSGTPFEGVSNGSIAFVDIDGDSDQDVLITGVDASNQRITKLYTNDGSGGYTEMMETPFDGVIFSSIAFADIDGDGDHDVLITGENASEYSAKVYRNTSFELNWTGNINNLWTESGNWSTNALPTSTSKVFITDVSNQPMLEVTDQIEINNLVLSNNTTLEVSGVLKVNRDIINSGSITFKSDVTGTGQLDEFTGSYLGSGTVEVERFIPAGKRAFRLISPAITTITSIYANWQENGGSPTNYGTHITGSTTGADGFDQTATGSPSLFTFNNMLEDQTGGAAWEAISNTNVNTLNTGAAYRLLVRGDRNIDLTSDQSSANETVLRASGDLQFGDYSPSISDYDGNFNFVGNPYQAAVDFNQLTFSGDINTNYIYVGDPQQGDLDSFVTIDLLDGSNTVGSNVNEIIQPGQAFFVRNNLTVSTTPSITFTEASKAVDEEQLSAFSVPNYIKLNLQLFASTTEVEEIVDAIGLRFSEDFQNEVNDADAGKMGNTGENLALVNSNQLLSIEQRANPIEGEEIQLFANSYQSENYSFKLQLENTSEDFEVYIKDNYLETQTLINAENDYSFSIDPSITESASIFRFSLVFENVTLSNTEFDQKMYCVYPNPTQDQLFISGIENEVGIEIYNLLGKRVFSIIQKAEESLDISNLETGVYLLKVNDNENSFTQKIIKE</sequence>
<dbReference type="NCBIfam" id="TIGR04183">
    <property type="entry name" value="Por_Secre_tail"/>
    <property type="match status" value="1"/>
</dbReference>
<evidence type="ECO:0000313" key="4">
    <source>
        <dbReference type="Proteomes" id="UP000599179"/>
    </source>
</evidence>
<dbReference type="PANTHER" id="PTHR44103:SF1">
    <property type="entry name" value="PROPROTEIN CONVERTASE P"/>
    <property type="match status" value="1"/>
</dbReference>
<proteinExistence type="predicted"/>
<dbReference type="Proteomes" id="UP000599179">
    <property type="component" value="Unassembled WGS sequence"/>
</dbReference>
<evidence type="ECO:0000259" key="2">
    <source>
        <dbReference type="Pfam" id="PF18962"/>
    </source>
</evidence>
<organism evidence="3 4">
    <name type="scientific">Psychroflexus planctonicus</name>
    <dbReference type="NCBI Taxonomy" id="1526575"/>
    <lineage>
        <taxon>Bacteria</taxon>
        <taxon>Pseudomonadati</taxon>
        <taxon>Bacteroidota</taxon>
        <taxon>Flavobacteriia</taxon>
        <taxon>Flavobacteriales</taxon>
        <taxon>Flavobacteriaceae</taxon>
        <taxon>Psychroflexus</taxon>
    </lineage>
</organism>
<dbReference type="Pfam" id="PF13517">
    <property type="entry name" value="FG-GAP_3"/>
    <property type="match status" value="3"/>
</dbReference>
<reference evidence="4" key="1">
    <citation type="journal article" date="2019" name="Int. J. Syst. Evol. Microbiol.">
        <title>The Global Catalogue of Microorganisms (GCM) 10K type strain sequencing project: providing services to taxonomists for standard genome sequencing and annotation.</title>
        <authorList>
            <consortium name="The Broad Institute Genomics Platform"/>
            <consortium name="The Broad Institute Genome Sequencing Center for Infectious Disease"/>
            <person name="Wu L."/>
            <person name="Ma J."/>
        </authorList>
    </citation>
    <scope>NUCLEOTIDE SEQUENCE [LARGE SCALE GENOMIC DNA]</scope>
    <source>
        <strain evidence="4">CGMCC 1.12931</strain>
    </source>
</reference>
<keyword evidence="4" id="KW-1185">Reference proteome</keyword>
<dbReference type="EMBL" id="BMGM01000007">
    <property type="protein sequence ID" value="GGE38231.1"/>
    <property type="molecule type" value="Genomic_DNA"/>
</dbReference>
<feature type="domain" description="Secretion system C-terminal sorting" evidence="2">
    <location>
        <begin position="882"/>
        <end position="949"/>
    </location>
</feature>
<dbReference type="InterPro" id="IPR028994">
    <property type="entry name" value="Integrin_alpha_N"/>
</dbReference>
<dbReference type="InterPro" id="IPR013517">
    <property type="entry name" value="FG-GAP"/>
</dbReference>